<dbReference type="Proteomes" id="UP001501444">
    <property type="component" value="Unassembled WGS sequence"/>
</dbReference>
<accession>A0ABP5V338</accession>
<organism evidence="1 2">
    <name type="scientific">Dactylosporangium salmoneum</name>
    <dbReference type="NCBI Taxonomy" id="53361"/>
    <lineage>
        <taxon>Bacteria</taxon>
        <taxon>Bacillati</taxon>
        <taxon>Actinomycetota</taxon>
        <taxon>Actinomycetes</taxon>
        <taxon>Micromonosporales</taxon>
        <taxon>Micromonosporaceae</taxon>
        <taxon>Dactylosporangium</taxon>
    </lineage>
</organism>
<dbReference type="RefSeq" id="WP_344620192.1">
    <property type="nucleotide sequence ID" value="NZ_BAAARV010000124.1"/>
</dbReference>
<proteinExistence type="predicted"/>
<sequence>MSDFSAAGGVESFEWSRRDAARYNAALESIDEAIACYTRLRNRAVTAGDAAEAARLHAEQAACLAEQERLRPDDAAAVARVLSEYPALTAWLRERIG</sequence>
<name>A0ABP5V338_9ACTN</name>
<gene>
    <name evidence="1" type="ORF">GCM10010170_104070</name>
</gene>
<reference evidence="2" key="1">
    <citation type="journal article" date="2019" name="Int. J. Syst. Evol. Microbiol.">
        <title>The Global Catalogue of Microorganisms (GCM) 10K type strain sequencing project: providing services to taxonomists for standard genome sequencing and annotation.</title>
        <authorList>
            <consortium name="The Broad Institute Genomics Platform"/>
            <consortium name="The Broad Institute Genome Sequencing Center for Infectious Disease"/>
            <person name="Wu L."/>
            <person name="Ma J."/>
        </authorList>
    </citation>
    <scope>NUCLEOTIDE SEQUENCE [LARGE SCALE GENOMIC DNA]</scope>
    <source>
        <strain evidence="2">JCM 3272</strain>
    </source>
</reference>
<evidence type="ECO:0000313" key="1">
    <source>
        <dbReference type="EMBL" id="GAA2391636.1"/>
    </source>
</evidence>
<dbReference type="EMBL" id="BAAARV010000124">
    <property type="protein sequence ID" value="GAA2391636.1"/>
    <property type="molecule type" value="Genomic_DNA"/>
</dbReference>
<protein>
    <submittedName>
        <fullName evidence="1">Uncharacterized protein</fullName>
    </submittedName>
</protein>
<evidence type="ECO:0000313" key="2">
    <source>
        <dbReference type="Proteomes" id="UP001501444"/>
    </source>
</evidence>
<comment type="caution">
    <text evidence="1">The sequence shown here is derived from an EMBL/GenBank/DDBJ whole genome shotgun (WGS) entry which is preliminary data.</text>
</comment>
<keyword evidence="2" id="KW-1185">Reference proteome</keyword>